<sequence>MSIPNYHCGYGSSDLYITSPSAMHETNWVKPLVHDMADREDALGECRMNLAITTSKHLLVLDTETFTVRIANSRAGIYYGLCADTKAGVLYVGARNSASGPYDEVSRAGERGSMLVLNDRMAVIANLAPDFPLRDMHAATLFDGKLWVVCSYDNMVAVHDLRTGTWDRWYPAPNPEDRHRDVHHFNTLQPFDGRLLLVAHNRGPSSLLEYHYPGLDLLQATDMGVHTHDLLIRDGDLHCLSSFDGTVLANRTAKVFTGHYPRGFAFHDGRFYVGISTFAPRQARKDQSATVRIFNADWTLVGNIRLPDVGMIFQIAPLDGFPIHTAHLPELPGAEFVKGGYCSSFPAPSYELGSPQTDGLLNRNEWHRAEGNGRWTAARRAGMRIVVNPGSRRLCVRLATPIRGIKVSILLQDIPVASFAFRQAGGRTQRCTIPAGLTGECTLEIRVDRLWHPDKTIAGSADSRGLGVFVEEVWTEAAGTKI</sequence>
<geneLocation type="plasmid" evidence="1 2">
    <name>unnamed1</name>
</geneLocation>
<keyword evidence="2" id="KW-1185">Reference proteome</keyword>
<gene>
    <name evidence="1" type="ORF">HUE56_00460</name>
</gene>
<dbReference type="EMBL" id="CP054615">
    <property type="protein sequence ID" value="QKS49020.1"/>
    <property type="molecule type" value="Genomic_DNA"/>
</dbReference>
<proteinExistence type="predicted"/>
<evidence type="ECO:0000313" key="2">
    <source>
        <dbReference type="Proteomes" id="UP000509702"/>
    </source>
</evidence>
<organism evidence="1 2">
    <name type="scientific">Azospirillum oryzae</name>
    <dbReference type="NCBI Taxonomy" id="286727"/>
    <lineage>
        <taxon>Bacteria</taxon>
        <taxon>Pseudomonadati</taxon>
        <taxon>Pseudomonadota</taxon>
        <taxon>Alphaproteobacteria</taxon>
        <taxon>Rhodospirillales</taxon>
        <taxon>Azospirillaceae</taxon>
        <taxon>Azospirillum</taxon>
    </lineage>
</organism>
<evidence type="ECO:0000313" key="1">
    <source>
        <dbReference type="EMBL" id="QKS49020.1"/>
    </source>
</evidence>
<dbReference type="AlphaFoldDB" id="A0A6N1AC30"/>
<dbReference type="KEGG" id="aoz:HUE56_00460"/>
<reference evidence="1 2" key="1">
    <citation type="submission" date="2020-06" db="EMBL/GenBank/DDBJ databases">
        <title>Complete genome of Azosprillum oryzae KACC14407.</title>
        <authorList>
            <person name="Kim M."/>
            <person name="Park Y.-J."/>
            <person name="Shin J.-H."/>
        </authorList>
    </citation>
    <scope>NUCLEOTIDE SEQUENCE [LARGE SCALE GENOMIC DNA]</scope>
    <source>
        <strain evidence="1 2">KACC 14407</strain>
        <plasmid evidence="1 2">unnamed1</plasmid>
    </source>
</reference>
<dbReference type="Proteomes" id="UP000509702">
    <property type="component" value="Plasmid unnamed1"/>
</dbReference>
<accession>A0A6N1AC30</accession>
<keyword evidence="1" id="KW-0614">Plasmid</keyword>
<dbReference type="RefSeq" id="WP_149200292.1">
    <property type="nucleotide sequence ID" value="NZ_BSOV01000065.1"/>
</dbReference>
<name>A0A6N1AC30_9PROT</name>
<dbReference type="SUPFAM" id="SSF63825">
    <property type="entry name" value="YWTD domain"/>
    <property type="match status" value="1"/>
</dbReference>
<protein>
    <submittedName>
        <fullName evidence="1">Uncharacterized protein</fullName>
    </submittedName>
</protein>
<dbReference type="OrthoDB" id="9804372at2"/>